<dbReference type="OrthoDB" id="667358at2759"/>
<accession>A0A803P2U8</accession>
<proteinExistence type="inferred from homology"/>
<dbReference type="AlphaFoldDB" id="A0A7J6GGT2"/>
<dbReference type="Pfam" id="PF16135">
    <property type="entry name" value="TDBD"/>
    <property type="match status" value="1"/>
</dbReference>
<evidence type="ECO:0000313" key="9">
    <source>
        <dbReference type="EnsemblPlants" id="cds.evm.model.02.834"/>
    </source>
</evidence>
<protein>
    <recommendedName>
        <fullName evidence="4">Ninja-family protein</fullName>
    </recommendedName>
    <alternativeName>
        <fullName evidence="4">ABI-binding protein</fullName>
    </alternativeName>
</protein>
<evidence type="ECO:0000256" key="2">
    <source>
        <dbReference type="ARBA" id="ARBA00006081"/>
    </source>
</evidence>
<dbReference type="Gramene" id="evm.model.02.834">
    <property type="protein sequence ID" value="cds.evm.model.02.834"/>
    <property type="gene ID" value="evm.TU.02.834"/>
</dbReference>
<accession>A0A803P2U7</accession>
<dbReference type="EnsemblPlants" id="evm.model.02.834">
    <property type="protein sequence ID" value="cds.evm.model.02.834"/>
    <property type="gene ID" value="evm.TU.02.834"/>
</dbReference>
<evidence type="ECO:0000256" key="1">
    <source>
        <dbReference type="ARBA" id="ARBA00004123"/>
    </source>
</evidence>
<evidence type="ECO:0000256" key="5">
    <source>
        <dbReference type="SAM" id="MobiDB-lite"/>
    </source>
</evidence>
<reference evidence="9" key="3">
    <citation type="submission" date="2021-03" db="UniProtKB">
        <authorList>
            <consortium name="EnsemblPlants"/>
        </authorList>
    </citation>
    <scope>IDENTIFICATION</scope>
</reference>
<evidence type="ECO:0000313" key="11">
    <source>
        <dbReference type="Proteomes" id="UP000596661"/>
    </source>
</evidence>
<organism evidence="8 10">
    <name type="scientific">Cannabis sativa</name>
    <name type="common">Hemp</name>
    <name type="synonym">Marijuana</name>
    <dbReference type="NCBI Taxonomy" id="3483"/>
    <lineage>
        <taxon>Eukaryota</taxon>
        <taxon>Viridiplantae</taxon>
        <taxon>Streptophyta</taxon>
        <taxon>Embryophyta</taxon>
        <taxon>Tracheophyta</taxon>
        <taxon>Spermatophyta</taxon>
        <taxon>Magnoliopsida</taxon>
        <taxon>eudicotyledons</taxon>
        <taxon>Gunneridae</taxon>
        <taxon>Pentapetalae</taxon>
        <taxon>rosids</taxon>
        <taxon>fabids</taxon>
        <taxon>Rosales</taxon>
        <taxon>Cannabaceae</taxon>
        <taxon>Cannabis</taxon>
    </lineage>
</organism>
<dbReference type="OMA" id="EKQRNGM"/>
<evidence type="ECO:0000313" key="8">
    <source>
        <dbReference type="EMBL" id="KAF4382105.1"/>
    </source>
</evidence>
<dbReference type="EMBL" id="JAATIP010000057">
    <property type="protein sequence ID" value="KAF4382105.1"/>
    <property type="molecule type" value="Genomic_DNA"/>
</dbReference>
<dbReference type="EnsemblPlants" id="evm.model.02.834.1.5bd9b134">
    <property type="protein sequence ID" value="cds.evm.model.02.834.1.5bd9b134"/>
    <property type="gene ID" value="evm.TU.02.834"/>
</dbReference>
<comment type="subcellular location">
    <subcellularLocation>
        <location evidence="1 4">Nucleus</location>
    </subcellularLocation>
</comment>
<evidence type="ECO:0000313" key="10">
    <source>
        <dbReference type="Proteomes" id="UP000525078"/>
    </source>
</evidence>
<feature type="domain" description="Ethylene-responsive binding factor-associated repression" evidence="6">
    <location>
        <begin position="47"/>
        <end position="78"/>
    </location>
</feature>
<dbReference type="Proteomes" id="UP000525078">
    <property type="component" value="Unassembled WGS sequence"/>
</dbReference>
<comment type="function">
    <text evidence="4">Acts as a negative regulator of abscisic acid (ABA) response.</text>
</comment>
<gene>
    <name evidence="9" type="primary">LOC115705894</name>
    <name evidence="8" type="ORF">F8388_001250</name>
</gene>
<dbReference type="Proteomes" id="UP000596661">
    <property type="component" value="Chromosome 2"/>
</dbReference>
<dbReference type="Gramene" id="evm.model.02.834.1.5bd9b134">
    <property type="protein sequence ID" value="cds.evm.model.02.834.1.5bd9b134"/>
    <property type="gene ID" value="evm.TU.02.834"/>
</dbReference>
<evidence type="ECO:0000256" key="4">
    <source>
        <dbReference type="RuleBase" id="RU369029"/>
    </source>
</evidence>
<keyword evidence="11" id="KW-1185">Reference proteome</keyword>
<dbReference type="InterPro" id="IPR012463">
    <property type="entry name" value="Ninja_motif"/>
</dbReference>
<dbReference type="PANTHER" id="PTHR31413">
    <property type="entry name" value="AFP HOMOLOG 2"/>
    <property type="match status" value="1"/>
</dbReference>
<evidence type="ECO:0000256" key="3">
    <source>
        <dbReference type="ARBA" id="ARBA00023242"/>
    </source>
</evidence>
<keyword evidence="3 4" id="KW-0539">Nucleus</keyword>
<evidence type="ECO:0000259" key="6">
    <source>
        <dbReference type="Pfam" id="PF07897"/>
    </source>
</evidence>
<dbReference type="InterPro" id="IPR032310">
    <property type="entry name" value="NLS_NINJA_AFP-like"/>
</dbReference>
<dbReference type="PANTHER" id="PTHR31413:SF43">
    <property type="entry name" value="NINJA-FAMILY PROTEIN"/>
    <property type="match status" value="1"/>
</dbReference>
<reference evidence="8 10" key="2">
    <citation type="journal article" date="2020" name="bioRxiv">
        <title>Sequence and annotation of 42 cannabis genomes reveals extensive copy number variation in cannabinoid synthesis and pathogen resistance genes.</title>
        <authorList>
            <person name="Mckernan K.J."/>
            <person name="Helbert Y."/>
            <person name="Kane L.T."/>
            <person name="Ebling H."/>
            <person name="Zhang L."/>
            <person name="Liu B."/>
            <person name="Eaton Z."/>
            <person name="Mclaughlin S."/>
            <person name="Kingan S."/>
            <person name="Baybayan P."/>
            <person name="Concepcion G."/>
            <person name="Jordan M."/>
            <person name="Riva A."/>
            <person name="Barbazuk W."/>
            <person name="Harkins T."/>
        </authorList>
    </citation>
    <scope>NUCLEOTIDE SEQUENCE [LARGE SCALE GENOMIC DNA]</scope>
    <source>
        <strain evidence="10">cv. Jamaican Lion 4</strain>
        <strain evidence="8">Mother</strain>
        <tissue evidence="8">Leaf</tissue>
    </source>
</reference>
<feature type="domain" description="Tify" evidence="7">
    <location>
        <begin position="297"/>
        <end position="331"/>
    </location>
</feature>
<feature type="region of interest" description="Disordered" evidence="5">
    <location>
        <begin position="206"/>
        <end position="252"/>
    </location>
</feature>
<dbReference type="GO" id="GO:0007165">
    <property type="term" value="P:signal transduction"/>
    <property type="evidence" value="ECO:0007669"/>
    <property type="project" value="InterPro"/>
</dbReference>
<reference evidence="9 11" key="1">
    <citation type="submission" date="2018-11" db="EMBL/GenBank/DDBJ databases">
        <authorList>
            <person name="Grassa J C."/>
        </authorList>
    </citation>
    <scope>NUCLEOTIDE SEQUENCE [LARGE SCALE GENOMIC DNA]</scope>
</reference>
<dbReference type="GO" id="GO:0045892">
    <property type="term" value="P:negative regulation of DNA-templated transcription"/>
    <property type="evidence" value="ECO:0007669"/>
    <property type="project" value="TreeGrafter"/>
</dbReference>
<comment type="similarity">
    <text evidence="2 4">Belongs to the Ninja family.</text>
</comment>
<dbReference type="Pfam" id="PF16136">
    <property type="entry name" value="NLS_NINJA_AFP"/>
    <property type="match status" value="1"/>
</dbReference>
<accession>A0A7J6GGT2</accession>
<dbReference type="Pfam" id="PF07897">
    <property type="entry name" value="EAR"/>
    <property type="match status" value="1"/>
</dbReference>
<dbReference type="EMBL" id="UZAU01000136">
    <property type="status" value="NOT_ANNOTATED_CDS"/>
    <property type="molecule type" value="Genomic_DNA"/>
</dbReference>
<dbReference type="InterPro" id="IPR032308">
    <property type="entry name" value="TDBD"/>
</dbReference>
<dbReference type="InterPro" id="IPR031307">
    <property type="entry name" value="Ninja_fam"/>
</dbReference>
<dbReference type="GO" id="GO:0005634">
    <property type="term" value="C:nucleus"/>
    <property type="evidence" value="ECO:0007669"/>
    <property type="project" value="UniProtKB-SubCell"/>
</dbReference>
<sequence>MAEVNSVIKISQTEFCKQKYETPSNGLWGSSPEKTNQGDAQLFLSSEEPDLNLGLSLNGLYARSSKEKNLIRSSSSVAGFLAQDRVPVDSTIRRQENSFLSLSRSCSLPAETNETAIKLRDLQTMRRMAAKKRLVEKQRNCRDALDEDKPPLAPTPAPDMAAWAAGSAAKSAALSRAISKIKTQGYVSSNYRQLEGHEFLTAARDNTESHSPLEQRSAVKPPMVVSSEEATRDRSGQSSDDEPKENPLKKLKVSNGIKAMDNWMDVMNNMPSVTTTGDGPNGRRIEGFLYKYTKGQVSIVCVCHGSFLSPAEFVRHAGGKEVTNPMKHIHVCTAYRL</sequence>
<evidence type="ECO:0000259" key="7">
    <source>
        <dbReference type="Pfam" id="PF16135"/>
    </source>
</evidence>
<name>A0A7J6GGT2_CANSA</name>